<feature type="non-terminal residue" evidence="1">
    <location>
        <position position="1"/>
    </location>
</feature>
<reference evidence="1 2" key="2">
    <citation type="journal article" date="2017" name="Front. Plant Sci.">
        <title>Gene Classification and Mining of Molecular Markers Useful in Red Clover (Trifolium pratense) Breeding.</title>
        <authorList>
            <person name="Istvanek J."/>
            <person name="Dluhosova J."/>
            <person name="Dluhos P."/>
            <person name="Patkova L."/>
            <person name="Nedelnik J."/>
            <person name="Repkova J."/>
        </authorList>
    </citation>
    <scope>NUCLEOTIDE SEQUENCE [LARGE SCALE GENOMIC DNA]</scope>
    <source>
        <strain evidence="2">cv. Tatra</strain>
        <tissue evidence="1">Young leaves</tissue>
    </source>
</reference>
<reference evidence="1 2" key="1">
    <citation type="journal article" date="2014" name="Am. J. Bot.">
        <title>Genome assembly and annotation for red clover (Trifolium pratense; Fabaceae).</title>
        <authorList>
            <person name="Istvanek J."/>
            <person name="Jaros M."/>
            <person name="Krenek A."/>
            <person name="Repkova J."/>
        </authorList>
    </citation>
    <scope>NUCLEOTIDE SEQUENCE [LARGE SCALE GENOMIC DNA]</scope>
    <source>
        <strain evidence="2">cv. Tatra</strain>
        <tissue evidence="1">Young leaves</tissue>
    </source>
</reference>
<evidence type="ECO:0000313" key="1">
    <source>
        <dbReference type="EMBL" id="PNX67830.1"/>
    </source>
</evidence>
<dbReference type="EMBL" id="ASHM01103299">
    <property type="protein sequence ID" value="PNX67830.1"/>
    <property type="molecule type" value="Genomic_DNA"/>
</dbReference>
<dbReference type="STRING" id="57577.A0A2K3KNG9"/>
<comment type="caution">
    <text evidence="1">The sequence shown here is derived from an EMBL/GenBank/DDBJ whole genome shotgun (WGS) entry which is preliminary data.</text>
</comment>
<protein>
    <submittedName>
        <fullName evidence="1">Callose synthase 5-like protein</fullName>
    </submittedName>
</protein>
<gene>
    <name evidence="1" type="ORF">L195_g055838</name>
</gene>
<proteinExistence type="predicted"/>
<accession>A0A2K3KNG9</accession>
<dbReference type="Proteomes" id="UP000236291">
    <property type="component" value="Unassembled WGS sequence"/>
</dbReference>
<organism evidence="1 2">
    <name type="scientific">Trifolium pratense</name>
    <name type="common">Red clover</name>
    <dbReference type="NCBI Taxonomy" id="57577"/>
    <lineage>
        <taxon>Eukaryota</taxon>
        <taxon>Viridiplantae</taxon>
        <taxon>Streptophyta</taxon>
        <taxon>Embryophyta</taxon>
        <taxon>Tracheophyta</taxon>
        <taxon>Spermatophyta</taxon>
        <taxon>Magnoliopsida</taxon>
        <taxon>eudicotyledons</taxon>
        <taxon>Gunneridae</taxon>
        <taxon>Pentapetalae</taxon>
        <taxon>rosids</taxon>
        <taxon>fabids</taxon>
        <taxon>Fabales</taxon>
        <taxon>Fabaceae</taxon>
        <taxon>Papilionoideae</taxon>
        <taxon>50 kb inversion clade</taxon>
        <taxon>NPAAA clade</taxon>
        <taxon>Hologalegina</taxon>
        <taxon>IRL clade</taxon>
        <taxon>Trifolieae</taxon>
        <taxon>Trifolium</taxon>
    </lineage>
</organism>
<sequence>EKLDLYEGMDEEFRKIFEKFSFIDVAASETAGVRFEVLCAVKKTVKVEEVAHEIIAAARDVQEKTEIYAPFNILPLDSAGASQPIMQLEEA</sequence>
<name>A0A2K3KNG9_TRIPR</name>
<dbReference type="AlphaFoldDB" id="A0A2K3KNG9"/>
<evidence type="ECO:0000313" key="2">
    <source>
        <dbReference type="Proteomes" id="UP000236291"/>
    </source>
</evidence>